<dbReference type="STRING" id="1379910.TH63_17975"/>
<dbReference type="InterPro" id="IPR026444">
    <property type="entry name" value="Secre_tail"/>
</dbReference>
<reference evidence="1 2" key="1">
    <citation type="submission" date="2015-01" db="EMBL/GenBank/DDBJ databases">
        <title>Rufibacter sp./DG31D/ whole genome sequencing.</title>
        <authorList>
            <person name="Kim M.K."/>
            <person name="Srinivasan S."/>
            <person name="Lee J.-J."/>
        </authorList>
    </citation>
    <scope>NUCLEOTIDE SEQUENCE [LARGE SCALE GENOMIC DNA]</scope>
    <source>
        <strain evidence="1 2">DG31D</strain>
    </source>
</reference>
<proteinExistence type="predicted"/>
<dbReference type="EMBL" id="CP010777">
    <property type="protein sequence ID" value="AKQ47100.1"/>
    <property type="molecule type" value="Genomic_DNA"/>
</dbReference>
<evidence type="ECO:0000313" key="2">
    <source>
        <dbReference type="Proteomes" id="UP000036458"/>
    </source>
</evidence>
<dbReference type="KEGG" id="ruf:TH63_17975"/>
<sequence length="718" mass="76775">MNNRGSGAWSELGHWATTSGGKIKHQSLPTAEDDVVFDLNSFLFSGQKITLDVEAHTKNITWTNIRGASFDGNGQTLNIHGGLQAHLDLTFTGVKGLNLIFKSSGINIPVNLEARILAPNTVLTFEGGGIWELQSQIRAAANGTINLNEGTLKTNGHPISVNTFNSVGTAARTLEIGSTSIDYLSTWNINPSLNLDATGATFTLNGPNTHVFNGGGKSYKLVTFHGSNSIINQSNTFVGLSLPKADLAEGNTLTLESSQTQTVESLFTPGAGSLTTIKSSIAGQTANVNFSSFGFCTDYLTISDVTATGPGNYFAGLASTSIGTTTGWNFLNCGSLIYSPKAPTDFNACTPSLSITSTGSNTWQEIKYEGEVIAAIRDGGNILGEVSIDFAVNSNPNLALKNAEGSIINAFARNWRIRSSNQPSADKPVSIRLYGLASELEAYSAANNAVTSLSDLSFTTYSAGTTENCAYIDNTEDGAVTSYLPNATFSATGNYFTAELTGISDLTEYYLHNGTSAIDFIASQPVKEEPAVTVEEMDFTGHWNAKTVKLKWMVAGRNTASYDVEIATSLESNEFKTIITNAPRQNSNNAAVAVYHAEDVSPLQGQANYYRLKRVNLDGSFTYSQTIEVEFKPSANSVTASPNPFTNKVRVVVNAEKAGEMLVKLISEYGQVAFEKKVKISAGASETDLTLGPQVKPGIYLLTTEVNGERQTQRLIKQ</sequence>
<dbReference type="AlphaFoldDB" id="A0A0H4VMK0"/>
<evidence type="ECO:0000313" key="1">
    <source>
        <dbReference type="EMBL" id="AKQ47100.1"/>
    </source>
</evidence>
<organism evidence="1 2">
    <name type="scientific">Rufibacter radiotolerans</name>
    <dbReference type="NCBI Taxonomy" id="1379910"/>
    <lineage>
        <taxon>Bacteria</taxon>
        <taxon>Pseudomonadati</taxon>
        <taxon>Bacteroidota</taxon>
        <taxon>Cytophagia</taxon>
        <taxon>Cytophagales</taxon>
        <taxon>Hymenobacteraceae</taxon>
        <taxon>Rufibacter</taxon>
    </lineage>
</organism>
<accession>A0A0H4VMK0</accession>
<keyword evidence="2" id="KW-1185">Reference proteome</keyword>
<evidence type="ECO:0008006" key="3">
    <source>
        <dbReference type="Google" id="ProtNLM"/>
    </source>
</evidence>
<gene>
    <name evidence="1" type="ORF">TH63_17975</name>
</gene>
<dbReference type="NCBIfam" id="TIGR04183">
    <property type="entry name" value="Por_Secre_tail"/>
    <property type="match status" value="1"/>
</dbReference>
<protein>
    <recommendedName>
        <fullName evidence="3">Por secretion system C-terminal sorting domain</fullName>
    </recommendedName>
</protein>
<name>A0A0H4VMK0_9BACT</name>
<dbReference type="PATRIC" id="fig|1379910.4.peg.3918"/>
<dbReference type="Proteomes" id="UP000036458">
    <property type="component" value="Chromosome"/>
</dbReference>